<accession>U4TPD2</accession>
<evidence type="ECO:0000313" key="2">
    <source>
        <dbReference type="EMBL" id="ERL66089.1"/>
    </source>
</evidence>
<reference evidence="3" key="1">
    <citation type="journal article" date="2013" name="Genome Announc.">
        <title>Whole-Genome Sequencing of Lactobacillus shenzhenensis Strain LY-73T.</title>
        <authorList>
            <person name="Lin Z."/>
            <person name="Liu Z."/>
            <person name="Yang R."/>
            <person name="Zou Y."/>
            <person name="Wan D."/>
            <person name="Chen J."/>
            <person name="Guo M."/>
            <person name="Zhao J."/>
            <person name="Fang C."/>
            <person name="Yang R."/>
            <person name="Liu F."/>
        </authorList>
    </citation>
    <scope>NUCLEOTIDE SEQUENCE [LARGE SCALE GENOMIC DNA]</scope>
    <source>
        <strain evidence="3">LY-73</strain>
    </source>
</reference>
<dbReference type="eggNOG" id="COG4932">
    <property type="taxonomic scope" value="Bacteria"/>
</dbReference>
<dbReference type="Proteomes" id="UP000030647">
    <property type="component" value="Unassembled WGS sequence"/>
</dbReference>
<proteinExistence type="predicted"/>
<dbReference type="STRING" id="1231336.L248_1181"/>
<sequence>MVFSTVSQTRLAFAAAAPQGELKTQAGKTSLNDFTGTMPNFPPPTSAPSAATAGLSAATSPNSITATTSAQYIDDGTAPFDSDDNAGDDSSAHNNRVRSFDTILIPVYYHINTAVANPTSLTVRVDGYVAGGYSQGRVVAYFPHFDTSDNTTDTINVDAATGQSSFSQVRTLNNLSGVIYVTVATEMGYQGATFTPHVNLALTGVNGSSVVSAPAVSVSGIPAYTLSCTPDVSFNVFGANANVTPPVSMYQYVAVQLNQLSHGNAESEKGVTFPNSVTFTTHITGDVTMKNSSDPQLTGDPGASSYFSGGTVPDANTSPSNQKSGVPYICSTTRVGTSQTTTLTFTNQAGAFNNSYHFWADPVRDATELNNIDIASYWTYQDPFSLGGIMNPNSLENTVTLYNNFAFAAGTNLNAVTLNYDSADSIPHFKPQPPAGEFQTYVGYSNPNDSPSGQTPFVSSFTPGTELESYDDRDRLFHSAVQNMPLRIASLLPSIAKPASTTYHGGTCYVMKWNPNSFNLTTDDVSATQNAESSGGAGTLKWGVLQSSVTPAYSGQGLFDHGISDYTWYSNYQAAQQDGQVSAIALDRPAAIAAGDVENIGAQLVIHSGSLIGGADTAGNPNMVSSNLYLYPDANRESVISVAESDQPDFTNADEYSGNTLMHQTPYRDYDETYGQFVTIGVVKNTLASYAAPFNGYGSYGWHFSAFSFSRGNGFPVDAPWSDQQINYVPSQPELLHIPGSLVYLDMTHPDQQQKITRTVTLPQGVRYDPSYPPQLDYGNYGSYSPLFTQASTQPSWAHFPKITPPRIYSNTDGTTTLTWTYELSYNDLEKSFIYAGAPNTLPDINFKVRFDDYAWSYTGTPPTVSVTLPDHGQHILVAGDVTNNSPWANNADLSQALKVSLNAGPYVSAIIPQSIGYPHSSFTVKNRPYSTVYPTGNDDMVGLIPISHNGDAAGSNFHGQVQLSKLAVTPGGHTVDVYVSTAAAAESITNPRDVNISDGTWTKYTGDASQLAKVTAVYYHVSGNMPYADHTVSIDTTYSTTNNLPGDIYAANSVVAGYTTDSTPKNVVNTAAPSTYQITAGQFSGLEWHDMNGVVNGQTQGPDGLLNHQDIGVDGTVTPVGVNLFKLNTSTQQWELAEHYDTATGQISTADVLQSAAGNFALDGITAGQYCVGFNRGDAAAVGLRPTKSDVALDGNSTINSDLSNTTATSGSETYYLSSKTFTMPDLTNLGSAPNMIFDNVNAGFIGVDGGYSLSVPNLNFGSHVLPLLASIAVLPNLPKAGATVPDNTVTAKVIPTYANPYNIDVSVAVSPFHLLDSTGQPTSTEGLQESTINFYPQAADQSPTVSLTPGDAAQPLWQNIRLTGSYSEDYNRIVLDVPQPNAQNMVQPGKYQATMTYTLNVAGL</sequence>
<evidence type="ECO:0000313" key="3">
    <source>
        <dbReference type="Proteomes" id="UP000030647"/>
    </source>
</evidence>
<dbReference type="HOGENOM" id="CLU_253965_0_0_9"/>
<protein>
    <submittedName>
        <fullName evidence="2">Uncharacterized protein</fullName>
    </submittedName>
</protein>
<evidence type="ECO:0000256" key="1">
    <source>
        <dbReference type="SAM" id="MobiDB-lite"/>
    </source>
</evidence>
<feature type="region of interest" description="Disordered" evidence="1">
    <location>
        <begin position="34"/>
        <end position="54"/>
    </location>
</feature>
<feature type="region of interest" description="Disordered" evidence="1">
    <location>
        <begin position="289"/>
        <end position="324"/>
    </location>
</feature>
<dbReference type="EMBL" id="KI271583">
    <property type="protein sequence ID" value="ERL66089.1"/>
    <property type="molecule type" value="Genomic_DNA"/>
</dbReference>
<keyword evidence="3" id="KW-1185">Reference proteome</keyword>
<gene>
    <name evidence="2" type="ORF">L248_1181</name>
</gene>
<organism evidence="2 3">
    <name type="scientific">Schleiferilactobacillus shenzhenensis LY-73</name>
    <dbReference type="NCBI Taxonomy" id="1231336"/>
    <lineage>
        <taxon>Bacteria</taxon>
        <taxon>Bacillati</taxon>
        <taxon>Bacillota</taxon>
        <taxon>Bacilli</taxon>
        <taxon>Lactobacillales</taxon>
        <taxon>Lactobacillaceae</taxon>
        <taxon>Schleiferilactobacillus</taxon>
    </lineage>
</organism>
<name>U4TPD2_9LACO</name>
<feature type="compositionally biased region" description="Polar residues" evidence="1">
    <location>
        <begin position="314"/>
        <end position="324"/>
    </location>
</feature>